<gene>
    <name evidence="1" type="ORF">AVEN_57779_1</name>
</gene>
<name>A0A4Y2GUE1_ARAVE</name>
<keyword evidence="2" id="KW-1185">Reference proteome</keyword>
<reference evidence="1 2" key="1">
    <citation type="journal article" date="2019" name="Sci. Rep.">
        <title>Orb-weaving spider Araneus ventricosus genome elucidates the spidroin gene catalogue.</title>
        <authorList>
            <person name="Kono N."/>
            <person name="Nakamura H."/>
            <person name="Ohtoshi R."/>
            <person name="Moran D.A.P."/>
            <person name="Shinohara A."/>
            <person name="Yoshida Y."/>
            <person name="Fujiwara M."/>
            <person name="Mori M."/>
            <person name="Tomita M."/>
            <person name="Arakawa K."/>
        </authorList>
    </citation>
    <scope>NUCLEOTIDE SEQUENCE [LARGE SCALE GENOMIC DNA]</scope>
</reference>
<evidence type="ECO:0000313" key="1">
    <source>
        <dbReference type="EMBL" id="GBM57622.1"/>
    </source>
</evidence>
<organism evidence="1 2">
    <name type="scientific">Araneus ventricosus</name>
    <name type="common">Orbweaver spider</name>
    <name type="synonym">Epeira ventricosa</name>
    <dbReference type="NCBI Taxonomy" id="182803"/>
    <lineage>
        <taxon>Eukaryota</taxon>
        <taxon>Metazoa</taxon>
        <taxon>Ecdysozoa</taxon>
        <taxon>Arthropoda</taxon>
        <taxon>Chelicerata</taxon>
        <taxon>Arachnida</taxon>
        <taxon>Araneae</taxon>
        <taxon>Araneomorphae</taxon>
        <taxon>Entelegynae</taxon>
        <taxon>Araneoidea</taxon>
        <taxon>Araneidae</taxon>
        <taxon>Araneus</taxon>
    </lineage>
</organism>
<dbReference type="AlphaFoldDB" id="A0A4Y2GUE1"/>
<evidence type="ECO:0000313" key="2">
    <source>
        <dbReference type="Proteomes" id="UP000499080"/>
    </source>
</evidence>
<dbReference type="EMBL" id="BGPR01256210">
    <property type="protein sequence ID" value="GBM57622.1"/>
    <property type="molecule type" value="Genomic_DNA"/>
</dbReference>
<sequence>MRRSVADLNTTKVFIAFIANDFYDTNRKCIRGFKGCSGPRDPVSALDQKGQRFEHRDLQRFVVPVGLVHVESVRGQRSSVDVM</sequence>
<accession>A0A4Y2GUE1</accession>
<protein>
    <submittedName>
        <fullName evidence="1">Uncharacterized protein</fullName>
    </submittedName>
</protein>
<comment type="caution">
    <text evidence="1">The sequence shown here is derived from an EMBL/GenBank/DDBJ whole genome shotgun (WGS) entry which is preliminary data.</text>
</comment>
<proteinExistence type="predicted"/>
<feature type="non-terminal residue" evidence="1">
    <location>
        <position position="83"/>
    </location>
</feature>
<dbReference type="Proteomes" id="UP000499080">
    <property type="component" value="Unassembled WGS sequence"/>
</dbReference>